<dbReference type="EMBL" id="CP000482">
    <property type="protein sequence ID" value="ABK98280.1"/>
    <property type="molecule type" value="Genomic_DNA"/>
</dbReference>
<reference evidence="2 3" key="1">
    <citation type="submission" date="2006-10" db="EMBL/GenBank/DDBJ databases">
        <title>Complete sequence of chromosome of Pelobacter propionicus DSM 2379.</title>
        <authorList>
            <consortium name="US DOE Joint Genome Institute"/>
            <person name="Copeland A."/>
            <person name="Lucas S."/>
            <person name="Lapidus A."/>
            <person name="Barry K."/>
            <person name="Detter J.C."/>
            <person name="Glavina del Rio T."/>
            <person name="Hammon N."/>
            <person name="Israni S."/>
            <person name="Dalin E."/>
            <person name="Tice H."/>
            <person name="Pitluck S."/>
            <person name="Saunders E."/>
            <person name="Brettin T."/>
            <person name="Bruce D."/>
            <person name="Han C."/>
            <person name="Tapia R."/>
            <person name="Schmutz J."/>
            <person name="Larimer F."/>
            <person name="Land M."/>
            <person name="Hauser L."/>
            <person name="Kyrpides N."/>
            <person name="Kim E."/>
            <person name="Lovley D."/>
            <person name="Richardson P."/>
        </authorList>
    </citation>
    <scope>NUCLEOTIDE SEQUENCE [LARGE SCALE GENOMIC DNA]</scope>
    <source>
        <strain evidence="3">DSM 2379 / NBRC 103807 / OttBd1</strain>
    </source>
</reference>
<dbReference type="RefSeq" id="WP_011734593.1">
    <property type="nucleotide sequence ID" value="NC_008609.1"/>
</dbReference>
<keyword evidence="2" id="KW-0418">Kinase</keyword>
<comment type="similarity">
    <text evidence="1">Belongs to the ROK (NagC/XylR) family.</text>
</comment>
<dbReference type="SUPFAM" id="SSF53067">
    <property type="entry name" value="Actin-like ATPase domain"/>
    <property type="match status" value="1"/>
</dbReference>
<dbReference type="PANTHER" id="PTHR18964">
    <property type="entry name" value="ROK (REPRESSOR, ORF, KINASE) FAMILY"/>
    <property type="match status" value="1"/>
</dbReference>
<dbReference type="eggNOG" id="COG1940">
    <property type="taxonomic scope" value="Bacteria"/>
</dbReference>
<dbReference type="Gene3D" id="3.30.420.40">
    <property type="match status" value="2"/>
</dbReference>
<dbReference type="Pfam" id="PF00480">
    <property type="entry name" value="ROK"/>
    <property type="match status" value="1"/>
</dbReference>
<dbReference type="PROSITE" id="PS01125">
    <property type="entry name" value="ROK"/>
    <property type="match status" value="1"/>
</dbReference>
<sequence length="325" mass="33682">MTERNTLAIAVDIGGTNLRFALVDAAGCVLSRNRTLSRIDHGRDPFCRRLLEGISGMEHEASARGASVVGIGVGVPGLVGRDGMIHASVNMRPLDGFVLSRFLEQQTSLPSTCDNDANLIARGEAAHGAGRGLHSFVVITLGTGVGSGLVLDGRIWNGVGGFAAEFGHVTVEPEGAPCSCGNRGCLEQYASASAIARIAGELIKGGQVDDASPLDAARVARLARQGWVEAQTAFEVAGRYLGIALASLTTTLNLEAAIICGGVAPSLELMRPSLVNELRMRCFSQILADFSILRGELGDDAGLLGAAATIRARAAHDVPGDSLAT</sequence>
<gene>
    <name evidence="2" type="ordered locus">Ppro_0649</name>
</gene>
<name>A1ALR0_PELPD</name>
<dbReference type="KEGG" id="ppd:Ppro_0649"/>
<dbReference type="EC" id="2.7.1.2" evidence="2"/>
<keyword evidence="2" id="KW-0808">Transferase</keyword>
<evidence type="ECO:0000313" key="3">
    <source>
        <dbReference type="Proteomes" id="UP000006732"/>
    </source>
</evidence>
<proteinExistence type="inferred from homology"/>
<organism evidence="2 3">
    <name type="scientific">Pelobacter propionicus (strain DSM 2379 / NBRC 103807 / OttBd1)</name>
    <dbReference type="NCBI Taxonomy" id="338966"/>
    <lineage>
        <taxon>Bacteria</taxon>
        <taxon>Pseudomonadati</taxon>
        <taxon>Thermodesulfobacteriota</taxon>
        <taxon>Desulfuromonadia</taxon>
        <taxon>Desulfuromonadales</taxon>
        <taxon>Desulfuromonadaceae</taxon>
        <taxon>Pelobacter</taxon>
    </lineage>
</organism>
<dbReference type="InterPro" id="IPR043129">
    <property type="entry name" value="ATPase_NBD"/>
</dbReference>
<accession>A1ALR0</accession>
<dbReference type="InterPro" id="IPR000600">
    <property type="entry name" value="ROK"/>
</dbReference>
<dbReference type="PANTHER" id="PTHR18964:SF149">
    <property type="entry name" value="BIFUNCTIONAL UDP-N-ACETYLGLUCOSAMINE 2-EPIMERASE_N-ACETYLMANNOSAMINE KINASE"/>
    <property type="match status" value="1"/>
</dbReference>
<dbReference type="HOGENOM" id="CLU_036604_0_4_7"/>
<protein>
    <submittedName>
        <fullName evidence="2">Glucokinase</fullName>
        <ecNumber evidence="2">2.7.1.2</ecNumber>
    </submittedName>
</protein>
<evidence type="ECO:0000256" key="1">
    <source>
        <dbReference type="ARBA" id="ARBA00006479"/>
    </source>
</evidence>
<dbReference type="Proteomes" id="UP000006732">
    <property type="component" value="Chromosome"/>
</dbReference>
<dbReference type="AlphaFoldDB" id="A1ALR0"/>
<dbReference type="InterPro" id="IPR049874">
    <property type="entry name" value="ROK_cs"/>
</dbReference>
<dbReference type="STRING" id="338966.Ppro_0649"/>
<dbReference type="OrthoDB" id="9810372at2"/>
<keyword evidence="3" id="KW-1185">Reference proteome</keyword>
<dbReference type="GO" id="GO:0004340">
    <property type="term" value="F:glucokinase activity"/>
    <property type="evidence" value="ECO:0007669"/>
    <property type="project" value="UniProtKB-EC"/>
</dbReference>
<evidence type="ECO:0000313" key="2">
    <source>
        <dbReference type="EMBL" id="ABK98280.1"/>
    </source>
</evidence>